<dbReference type="AlphaFoldDB" id="A0A1I2KHH8"/>
<evidence type="ECO:0000259" key="1">
    <source>
        <dbReference type="Pfam" id="PF14062"/>
    </source>
</evidence>
<reference evidence="2 3" key="1">
    <citation type="submission" date="2016-10" db="EMBL/GenBank/DDBJ databases">
        <authorList>
            <person name="de Groot N.N."/>
        </authorList>
    </citation>
    <scope>NUCLEOTIDE SEQUENCE [LARGE SCALE GENOMIC DNA]</scope>
    <source>
        <strain evidence="2 3">DSM 44945</strain>
    </source>
</reference>
<gene>
    <name evidence="2" type="ORF">SAMN04488025_101168</name>
</gene>
<proteinExistence type="predicted"/>
<feature type="domain" description="DUF4253" evidence="1">
    <location>
        <begin position="93"/>
        <end position="193"/>
    </location>
</feature>
<dbReference type="EMBL" id="FOOK01000001">
    <property type="protein sequence ID" value="SFF64717.1"/>
    <property type="molecule type" value="Genomic_DNA"/>
</dbReference>
<sequence length="193" mass="22605">MAMNFQEVCRELEKCAGKPLEPIILDEAEIFCFFLKGPYRHRFTPGDTGARKALLDWDRAEAFVERVKKQAEPDVHIFYMEGFESGVEVAVGQSDSKYDILCWAKTDGSNYDIYTYDLICELKKIEEKYGELKILQATYDSLELGLSRLPEDYSEFIYDLCGFCPDLRAQMFHEEEDLIDYIRENRSVPLWWD</sequence>
<dbReference type="Proteomes" id="UP000198661">
    <property type="component" value="Unassembled WGS sequence"/>
</dbReference>
<dbReference type="Pfam" id="PF14062">
    <property type="entry name" value="DUF4253"/>
    <property type="match status" value="1"/>
</dbReference>
<evidence type="ECO:0000313" key="2">
    <source>
        <dbReference type="EMBL" id="SFF64717.1"/>
    </source>
</evidence>
<name>A0A1I2KHH8_9BACL</name>
<dbReference type="OrthoDB" id="4827574at2"/>
<protein>
    <recommendedName>
        <fullName evidence="1">DUF4253 domain-containing protein</fullName>
    </recommendedName>
</protein>
<dbReference type="RefSeq" id="WP_092035423.1">
    <property type="nucleotide sequence ID" value="NZ_FOOK01000001.1"/>
</dbReference>
<dbReference type="STRING" id="201973.SAMN04488025_101168"/>
<dbReference type="InterPro" id="IPR025349">
    <property type="entry name" value="DUF4253"/>
</dbReference>
<keyword evidence="3" id="KW-1185">Reference proteome</keyword>
<organism evidence="2 3">
    <name type="scientific">Planifilum fulgidum</name>
    <dbReference type="NCBI Taxonomy" id="201973"/>
    <lineage>
        <taxon>Bacteria</taxon>
        <taxon>Bacillati</taxon>
        <taxon>Bacillota</taxon>
        <taxon>Bacilli</taxon>
        <taxon>Bacillales</taxon>
        <taxon>Thermoactinomycetaceae</taxon>
        <taxon>Planifilum</taxon>
    </lineage>
</organism>
<accession>A0A1I2KHH8</accession>
<evidence type="ECO:0000313" key="3">
    <source>
        <dbReference type="Proteomes" id="UP000198661"/>
    </source>
</evidence>